<comment type="caution">
    <text evidence="3">The sequence shown here is derived from an EMBL/GenBank/DDBJ whole genome shotgun (WGS) entry which is preliminary data.</text>
</comment>
<dbReference type="EMBL" id="JACEFF010000913">
    <property type="protein sequence ID" value="KAH9628457.1"/>
    <property type="molecule type" value="Genomic_DNA"/>
</dbReference>
<evidence type="ECO:0000256" key="1">
    <source>
        <dbReference type="ARBA" id="ARBA00023125"/>
    </source>
</evidence>
<dbReference type="Gene3D" id="3.30.420.10">
    <property type="entry name" value="Ribonuclease H-like superfamily/Ribonuclease H"/>
    <property type="match status" value="1"/>
</dbReference>
<dbReference type="PANTHER" id="PTHR19303:SF74">
    <property type="entry name" value="POGO TRANSPOSABLE ELEMENT WITH KRAB DOMAIN"/>
    <property type="match status" value="1"/>
</dbReference>
<evidence type="ECO:0000259" key="2">
    <source>
        <dbReference type="PROSITE" id="PS51253"/>
    </source>
</evidence>
<evidence type="ECO:0000313" key="3">
    <source>
        <dbReference type="EMBL" id="KAH9628457.1"/>
    </source>
</evidence>
<protein>
    <recommendedName>
        <fullName evidence="2">HTH CENPB-type domain-containing protein</fullName>
    </recommendedName>
</protein>
<dbReference type="InterPro" id="IPR004875">
    <property type="entry name" value="DDE_SF_endonuclease_dom"/>
</dbReference>
<dbReference type="Pfam" id="PF03221">
    <property type="entry name" value="HTH_Tnp_Tc5"/>
    <property type="match status" value="1"/>
</dbReference>
<dbReference type="GO" id="GO:0005634">
    <property type="term" value="C:nucleus"/>
    <property type="evidence" value="ECO:0007669"/>
    <property type="project" value="TreeGrafter"/>
</dbReference>
<dbReference type="Proteomes" id="UP000814243">
    <property type="component" value="Unassembled WGS sequence"/>
</dbReference>
<dbReference type="Pfam" id="PF03184">
    <property type="entry name" value="DDE_1"/>
    <property type="match status" value="1"/>
</dbReference>
<dbReference type="PROSITE" id="PS51253">
    <property type="entry name" value="HTH_CENPB"/>
    <property type="match status" value="1"/>
</dbReference>
<gene>
    <name evidence="3" type="ORF">HF086_005910</name>
</gene>
<dbReference type="InterPro" id="IPR050863">
    <property type="entry name" value="CenT-Element_Derived"/>
</dbReference>
<proteinExistence type="predicted"/>
<feature type="domain" description="HTH CENPB-type" evidence="2">
    <location>
        <begin position="35"/>
        <end position="112"/>
    </location>
</feature>
<organism evidence="3 4">
    <name type="scientific">Spodoptera exigua</name>
    <name type="common">Beet armyworm</name>
    <name type="synonym">Noctua fulgens</name>
    <dbReference type="NCBI Taxonomy" id="7107"/>
    <lineage>
        <taxon>Eukaryota</taxon>
        <taxon>Metazoa</taxon>
        <taxon>Ecdysozoa</taxon>
        <taxon>Arthropoda</taxon>
        <taxon>Hexapoda</taxon>
        <taxon>Insecta</taxon>
        <taxon>Pterygota</taxon>
        <taxon>Neoptera</taxon>
        <taxon>Endopterygota</taxon>
        <taxon>Lepidoptera</taxon>
        <taxon>Glossata</taxon>
        <taxon>Ditrysia</taxon>
        <taxon>Noctuoidea</taxon>
        <taxon>Noctuidae</taxon>
        <taxon>Amphipyrinae</taxon>
        <taxon>Spodoptera</taxon>
    </lineage>
</organism>
<dbReference type="PANTHER" id="PTHR19303">
    <property type="entry name" value="TRANSPOSON"/>
    <property type="match status" value="1"/>
</dbReference>
<dbReference type="InterPro" id="IPR036397">
    <property type="entry name" value="RNaseH_sf"/>
</dbReference>
<dbReference type="InterPro" id="IPR006600">
    <property type="entry name" value="HTH_CenpB_DNA-bd_dom"/>
</dbReference>
<accession>A0A922S8I4</accession>
<keyword evidence="1" id="KW-0238">DNA-binding</keyword>
<name>A0A922S8I4_SPOEX</name>
<evidence type="ECO:0000313" key="4">
    <source>
        <dbReference type="Proteomes" id="UP000814243"/>
    </source>
</evidence>
<dbReference type="AlphaFoldDB" id="A0A922S8I4"/>
<dbReference type="GO" id="GO:0003677">
    <property type="term" value="F:DNA binding"/>
    <property type="evidence" value="ECO:0007669"/>
    <property type="project" value="UniProtKB-KW"/>
</dbReference>
<sequence>MVFEEGKSKRREAELLEVPEATLRKRLKRDDVATSLGRYRATFTPEVEENLIEHIKKLDEMFYGMTLKKMRSTVYEYAERNNYTHHFNRETKMAGKHWVRDFMKRHADRISLRQPTSTSIARAMGFNRPQVNRFYDQLQTLQEKYKLEPCQIYNMDESGFTTVPNKAPKVLSSKGKRCVNKISSAERGTNVTVVCAMSALGNYVPPAFIFPRKRMKVELLDGAPANSIGLVTESGRMNTDLFLDWLNHFKYHVKPTDAYPVLLILDNYLAHTSLAAVKFCRQNNIHLLTIPPHSTHKMQPLDRCFFSPLKNIMPMSVKSGC</sequence>
<reference evidence="3" key="1">
    <citation type="journal article" date="2021" name="G3 (Bethesda)">
        <title>Genome and transcriptome analysis of the beet armyworm Spodoptera exigua reveals targets for pest control. .</title>
        <authorList>
            <person name="Simon S."/>
            <person name="Breeschoten T."/>
            <person name="Jansen H.J."/>
            <person name="Dirks R.P."/>
            <person name="Schranz M.E."/>
            <person name="Ros V.I.D."/>
        </authorList>
    </citation>
    <scope>NUCLEOTIDE SEQUENCE</scope>
    <source>
        <strain evidence="3">TB_SE_WUR_2020</strain>
    </source>
</reference>